<dbReference type="EMBL" id="MH155868">
    <property type="protein sequence ID" value="AWN05107.1"/>
    <property type="molecule type" value="Genomic_DNA"/>
</dbReference>
<gene>
    <name evidence="1" type="primary">5</name>
    <name evidence="1" type="ORF">SEA_FLOWERPOWER_5</name>
</gene>
<dbReference type="Proteomes" id="UP000247075">
    <property type="component" value="Segment"/>
</dbReference>
<accession>A0A2U8UMZ6</accession>
<evidence type="ECO:0000313" key="1">
    <source>
        <dbReference type="EMBL" id="AWN05107.1"/>
    </source>
</evidence>
<reference evidence="1 2" key="1">
    <citation type="submission" date="2018-04" db="EMBL/GenBank/DDBJ databases">
        <authorList>
            <person name="Richter O.R."/>
            <person name="Sprando J."/>
            <person name="Abi J.R."/>
            <person name="Abidin Z.U."/>
            <person name="Aboumatar N."/>
            <person name="Aguilar F.A."/>
            <person name="Ahmed M."/>
            <person name="Aklilu M."/>
            <person name="Ali S.Z."/>
            <person name="Araia S."/>
            <person name="Asbury H."/>
            <person name="Atkinson A.N."/>
            <person name="Azam A.M."/>
            <person name="Bell J.L."/>
            <person name="Bhagat S."/>
            <person name="Bhatti J.A."/>
            <person name="Bhavsar J."/>
            <person name="Blocker D."/>
            <person name="Bonhomme B."/>
            <person name="Buker C.Y."/>
            <person name="Burnett T.D."/>
            <person name="Campbell R.L."/>
            <person name="Campbell S.M."/>
            <person name="Carinugan C.L."/>
            <person name="Chan P.R."/>
            <person name="Chen S."/>
            <person name="Dahne M."/>
            <person name="Dang V.Q."/>
            <person name="Ding J.R."/>
            <person name="Dunn G.L."/>
            <person name="Flores O.S."/>
            <person name="Frank D.N."/>
            <person name="Gonzalez N."/>
            <person name="Goryunova E."/>
            <person name="Hoang T."/>
            <person name="Hollenhorst D."/>
            <person name="Hora A.B."/>
            <person name="Hutchison A.S."/>
            <person name="Huynh A."/>
            <person name="Jani A."/>
            <person name="Jawed T."/>
            <person name="Jeffries M.J."/>
            <person name="Jian G.M."/>
            <person name="Joshi C."/>
            <person name="Kallab S."/>
            <person name="Kang L."/>
            <person name="Khan A."/>
            <person name="Klontz C.M."/>
            <person name="Koert M."/>
            <person name="Lagasca A."/>
            <person name="Lakhani A."/>
            <person name="Larsen A."/>
            <person name="Le A."/>
            <person name="Lee D.Y."/>
            <person name="Lembirik S."/>
            <person name="Lenus S."/>
            <person name="Lesniewski A.M."/>
            <person name="Lu W."/>
            <person name="Mamarakhimova Z."/>
            <person name="Mason S."/>
            <person name="Mathew L.K."/>
            <person name="Mattson C.L."/>
            <person name="Mian U.H."/>
            <person name="Morcos G.S."/>
            <person name="Muhler C.W."/>
            <person name="Naeem N.-U.-A."/>
            <person name="Namagiri S."/>
            <person name="Nassehi T."/>
            <person name="Nazarian M."/>
            <person name="Neal R.A."/>
            <person name="Negash K."/>
            <person name="Ngaleu B.J."/>
            <person name="Nguyen B.T."/>
            <person name="Nguyen K.V."/>
            <person name="Odili J.C."/>
            <person name="Ogletree A."/>
            <person name="Okojie E."/>
            <person name="Olajide T.E."/>
            <person name="Onwukwe C.S."/>
            <person name="Ozako O."/>
            <person name="Pakala M."/>
            <person name="Patel P."/>
            <person name="Patel H.J."/>
            <person name="Patel R."/>
            <person name="Paudel H."/>
            <person name="Pikounis A.J."/>
            <person name="Qazi M.A."/>
            <person name="Quiroz J.N."/>
            <person name="Ramachandran P.N."/>
            <person name="Rashford R.L."/>
            <person name="Rivera J."/>
            <person name="Romero F.D."/>
            <person name="Saba P.A."/>
            <person name="Sabu R.L."/>
            <person name="Saeed O.S."/>
            <person name="Saraf S."/>
            <person name="Scarano A.L."/>
            <person name="Sciandra C."/>
            <person name="Shakarov P."/>
            <person name="Sharma A."/>
            <person name="Singh K."/>
            <person name="Singh S."/>
            <person name="Spindler S.E."/>
            <person name="Szymanik K.H."/>
            <person name="Tahir M."/>
            <person name="Tchuinte L.U."/>
            <person name="Thakkar V."/>
            <person name="Tombo Z.B."/>
            <person name="Touma A."/>
            <person name="Tran J.N."/>
            <person name="Tran N."/>
            <person name="Truong D.H."/>
            <person name="Turner M.D."/>
            <person name="Vidmar M."/>
            <person name="Vuong K."/>
            <person name="Wilson B."/>
            <person name="Xie C.L."/>
            <person name="Yasinova A.G."/>
            <person name="Yu A.M."/>
            <person name="Zolnerowich N."/>
            <person name="Cortez R."/>
            <person name="Greis H.L."/>
            <person name="Lee M."/>
            <person name="Mantzavinos A."/>
            <person name="Mohamed I.R."/>
            <person name="Patel P."/>
            <person name="Puglisi K.M."/>
            <person name="Bhattacharya M."/>
            <person name="Correa-Mendez M."/>
            <person name="Fabian M."/>
            <person name="Reger N."/>
            <person name="Tran K."/>
            <person name="Erill I."/>
            <person name="Caruso S.M."/>
            <person name="Garlena R.A."/>
            <person name="Russell D.A."/>
            <person name="Pope W.H."/>
            <person name="Jacobs-Sera D."/>
            <person name="Hatfull G.F."/>
        </authorList>
    </citation>
    <scope>NUCLEOTIDE SEQUENCE [LARGE SCALE GENOMIC DNA]</scope>
</reference>
<dbReference type="RefSeq" id="YP_009838062.1">
    <property type="nucleotide sequence ID" value="NC_048706.1"/>
</dbReference>
<protein>
    <submittedName>
        <fullName evidence="1">Uncharacterized protein</fullName>
    </submittedName>
</protein>
<name>A0A2U8UMZ6_9CAUD</name>
<organism evidence="1 2">
    <name type="scientific">Streptomyces phage FlowerPower</name>
    <dbReference type="NCBI Taxonomy" id="2182408"/>
    <lineage>
        <taxon>Viruses</taxon>
        <taxon>Duplodnaviria</taxon>
        <taxon>Heunggongvirae</taxon>
        <taxon>Uroviricota</taxon>
        <taxon>Caudoviricetes</taxon>
        <taxon>Beephvirinae</taxon>
        <taxon>Flowerpowervirus</taxon>
        <taxon>Flowerpowervirus flowerpower</taxon>
    </lineage>
</organism>
<evidence type="ECO:0000313" key="2">
    <source>
        <dbReference type="Proteomes" id="UP000247075"/>
    </source>
</evidence>
<sequence length="69" mass="7543">MSEGLFPNHPRSGDWETLKGRMLSPHVQMPMTSTAHGDSRHQAEAKVIGWESHIIVNTGMTRGGGTMAK</sequence>
<dbReference type="GeneID" id="55608267"/>
<dbReference type="KEGG" id="vg:55608267"/>
<keyword evidence="2" id="KW-1185">Reference proteome</keyword>
<proteinExistence type="predicted"/>